<dbReference type="InterPro" id="IPR045782">
    <property type="entry name" value="TrbL_3"/>
</dbReference>
<accession>A0A9Q4C2U0</accession>
<feature type="transmembrane region" description="Helical" evidence="2">
    <location>
        <begin position="259"/>
        <end position="280"/>
    </location>
</feature>
<evidence type="ECO:0000313" key="3">
    <source>
        <dbReference type="EMBL" id="MCX2817934.1"/>
    </source>
</evidence>
<sequence>MANEETAFVEGIRNAAREVLAGGADALHGSVQGMFELAVIVTVRTPFPEPRDGFFFGQPTNEPWNSIYSYYTDAVLPVTVLILGLAIAMILFTGIFGSFLTGYERSRAKRRLFVAFLFVLAWWGIGAFVLRFVDSLATLIAPEPAAVADTFRGVMTVDGHGTVTTAALSLLEAFVVIFLVAWFFVRWIGIYALMLATPIGVAFWIVDVGPFAYLSALIEELIAKFIPLAFITIPAAVVFRVGELLFANFDPTAEFGSGVGSFLLALGFPLMILIVSYYVFFNLPSFRNLMSAPAATSPTADRQTVEKGRGEEAGSTTVGGRESLYKGRDAEGADSGRDRERRDTDTTTASAGRRRPTRTYETEDGDTAGVPREMSRSRRKVSNLRRWA</sequence>
<feature type="compositionally biased region" description="Basic and acidic residues" evidence="1">
    <location>
        <begin position="323"/>
        <end position="345"/>
    </location>
</feature>
<feature type="transmembrane region" description="Helical" evidence="2">
    <location>
        <begin position="112"/>
        <end position="133"/>
    </location>
</feature>
<feature type="region of interest" description="Disordered" evidence="1">
    <location>
        <begin position="297"/>
        <end position="388"/>
    </location>
</feature>
<dbReference type="EMBL" id="RKLV01000001">
    <property type="protein sequence ID" value="MCX2817934.1"/>
    <property type="molecule type" value="Genomic_DNA"/>
</dbReference>
<keyword evidence="4" id="KW-1185">Reference proteome</keyword>
<feature type="transmembrane region" description="Helical" evidence="2">
    <location>
        <begin position="225"/>
        <end position="247"/>
    </location>
</feature>
<organism evidence="3 4">
    <name type="scientific">Halorutilus salinus</name>
    <dbReference type="NCBI Taxonomy" id="2487751"/>
    <lineage>
        <taxon>Archaea</taxon>
        <taxon>Methanobacteriati</taxon>
        <taxon>Methanobacteriota</taxon>
        <taxon>Stenosarchaea group</taxon>
        <taxon>Halobacteria</taxon>
        <taxon>Halorutilales</taxon>
        <taxon>Halorutilaceae</taxon>
        <taxon>Halorutilus</taxon>
    </lineage>
</organism>
<feature type="transmembrane region" description="Helical" evidence="2">
    <location>
        <begin position="74"/>
        <end position="100"/>
    </location>
</feature>
<evidence type="ECO:0000256" key="1">
    <source>
        <dbReference type="SAM" id="MobiDB-lite"/>
    </source>
</evidence>
<comment type="caution">
    <text evidence="3">The sequence shown here is derived from an EMBL/GenBank/DDBJ whole genome shotgun (WGS) entry which is preliminary data.</text>
</comment>
<dbReference type="Proteomes" id="UP001149411">
    <property type="component" value="Unassembled WGS sequence"/>
</dbReference>
<evidence type="ECO:0000256" key="2">
    <source>
        <dbReference type="SAM" id="Phobius"/>
    </source>
</evidence>
<reference evidence="3" key="1">
    <citation type="submission" date="2022-09" db="EMBL/GenBank/DDBJ databases">
        <title>Haloadaptaus new haloarchaeum isolated from saline soil.</title>
        <authorList>
            <person name="Duran-Viseras A."/>
            <person name="Sanchez-Porro C."/>
            <person name="Ventosa A."/>
        </authorList>
    </citation>
    <scope>NUCLEOTIDE SEQUENCE</scope>
    <source>
        <strain evidence="3">F3-133</strain>
    </source>
</reference>
<proteinExistence type="predicted"/>
<dbReference type="AlphaFoldDB" id="A0A9Q4C2U0"/>
<name>A0A9Q4C2U0_9EURY</name>
<protein>
    <recommendedName>
        <fullName evidence="5">TrbL/VirB6 plasmid conjugal transfer protein</fullName>
    </recommendedName>
</protein>
<feature type="compositionally biased region" description="Basic and acidic residues" evidence="1">
    <location>
        <begin position="303"/>
        <end position="312"/>
    </location>
</feature>
<evidence type="ECO:0008006" key="5">
    <source>
        <dbReference type="Google" id="ProtNLM"/>
    </source>
</evidence>
<dbReference type="Pfam" id="PF19590">
    <property type="entry name" value="TrbL_3"/>
    <property type="match status" value="1"/>
</dbReference>
<evidence type="ECO:0000313" key="4">
    <source>
        <dbReference type="Proteomes" id="UP001149411"/>
    </source>
</evidence>
<keyword evidence="2" id="KW-1133">Transmembrane helix</keyword>
<dbReference type="RefSeq" id="WP_266085478.1">
    <property type="nucleotide sequence ID" value="NZ_RKLV01000001.1"/>
</dbReference>
<feature type="transmembrane region" description="Helical" evidence="2">
    <location>
        <begin position="163"/>
        <end position="185"/>
    </location>
</feature>
<gene>
    <name evidence="3" type="ORF">EGH25_00985</name>
</gene>
<keyword evidence="2" id="KW-0472">Membrane</keyword>
<feature type="transmembrane region" description="Helical" evidence="2">
    <location>
        <begin position="192"/>
        <end position="213"/>
    </location>
</feature>
<keyword evidence="2" id="KW-0812">Transmembrane</keyword>
<feature type="compositionally biased region" description="Basic residues" evidence="1">
    <location>
        <begin position="377"/>
        <end position="388"/>
    </location>
</feature>